<protein>
    <submittedName>
        <fullName evidence="1">Uncharacterized protein</fullName>
    </submittedName>
</protein>
<reference evidence="1 2" key="1">
    <citation type="submission" date="2019-06" db="EMBL/GenBank/DDBJ databases">
        <title>WGS assembly of Gossypium darwinii.</title>
        <authorList>
            <person name="Chen Z.J."/>
            <person name="Sreedasyam A."/>
            <person name="Ando A."/>
            <person name="Song Q."/>
            <person name="De L."/>
            <person name="Hulse-Kemp A."/>
            <person name="Ding M."/>
            <person name="Ye W."/>
            <person name="Kirkbride R."/>
            <person name="Jenkins J."/>
            <person name="Plott C."/>
            <person name="Lovell J."/>
            <person name="Lin Y.-M."/>
            <person name="Vaughn R."/>
            <person name="Liu B."/>
            <person name="Li W."/>
            <person name="Simpson S."/>
            <person name="Scheffler B."/>
            <person name="Saski C."/>
            <person name="Grover C."/>
            <person name="Hu G."/>
            <person name="Conover J."/>
            <person name="Carlson J."/>
            <person name="Shu S."/>
            <person name="Boston L."/>
            <person name="Williams M."/>
            <person name="Peterson D."/>
            <person name="Mcgee K."/>
            <person name="Jones D."/>
            <person name="Wendel J."/>
            <person name="Stelly D."/>
            <person name="Grimwood J."/>
            <person name="Schmutz J."/>
        </authorList>
    </citation>
    <scope>NUCLEOTIDE SEQUENCE [LARGE SCALE GENOMIC DNA]</scope>
    <source>
        <strain evidence="1">1808015.09</strain>
    </source>
</reference>
<proteinExistence type="predicted"/>
<dbReference type="Proteomes" id="UP000323506">
    <property type="component" value="Chromosome A09"/>
</dbReference>
<accession>A0A5D2FFP2</accession>
<gene>
    <name evidence="1" type="ORF">ES288_A09G277100v1</name>
</gene>
<name>A0A5D2FFP2_GOSDA</name>
<evidence type="ECO:0000313" key="2">
    <source>
        <dbReference type="Proteomes" id="UP000323506"/>
    </source>
</evidence>
<keyword evidence="2" id="KW-1185">Reference proteome</keyword>
<dbReference type="EMBL" id="CM017696">
    <property type="protein sequence ID" value="TYH04163.1"/>
    <property type="molecule type" value="Genomic_DNA"/>
</dbReference>
<evidence type="ECO:0000313" key="1">
    <source>
        <dbReference type="EMBL" id="TYH04163.1"/>
    </source>
</evidence>
<organism evidence="1 2">
    <name type="scientific">Gossypium darwinii</name>
    <name type="common">Darwin's cotton</name>
    <name type="synonym">Gossypium barbadense var. darwinii</name>
    <dbReference type="NCBI Taxonomy" id="34276"/>
    <lineage>
        <taxon>Eukaryota</taxon>
        <taxon>Viridiplantae</taxon>
        <taxon>Streptophyta</taxon>
        <taxon>Embryophyta</taxon>
        <taxon>Tracheophyta</taxon>
        <taxon>Spermatophyta</taxon>
        <taxon>Magnoliopsida</taxon>
        <taxon>eudicotyledons</taxon>
        <taxon>Gunneridae</taxon>
        <taxon>Pentapetalae</taxon>
        <taxon>rosids</taxon>
        <taxon>malvids</taxon>
        <taxon>Malvales</taxon>
        <taxon>Malvaceae</taxon>
        <taxon>Malvoideae</taxon>
        <taxon>Gossypium</taxon>
    </lineage>
</organism>
<sequence length="101" mass="11157">MPKPLSNHIRKGKKNNTKRKEILSSMACSIGHLIKVASESKGRQVGGATVYRSAVPNQYIYHGPQAVTVVQQPDAGVYHQIPTTTNYARWYVCQLSQLSSS</sequence>
<dbReference type="AlphaFoldDB" id="A0A5D2FFP2"/>